<dbReference type="EMBL" id="JASJOT010000002">
    <property type="protein sequence ID" value="MDJ1492009.1"/>
    <property type="molecule type" value="Genomic_DNA"/>
</dbReference>
<feature type="non-terminal residue" evidence="1">
    <location>
        <position position="214"/>
    </location>
</feature>
<proteinExistence type="predicted"/>
<gene>
    <name evidence="1" type="ORF">QNI19_03640</name>
</gene>
<keyword evidence="2" id="KW-1185">Reference proteome</keyword>
<name>A0ABT7CH25_9BACT</name>
<organism evidence="1 2">
    <name type="scientific">Xanthocytophaga flava</name>
    <dbReference type="NCBI Taxonomy" id="3048013"/>
    <lineage>
        <taxon>Bacteria</taxon>
        <taxon>Pseudomonadati</taxon>
        <taxon>Bacteroidota</taxon>
        <taxon>Cytophagia</taxon>
        <taxon>Cytophagales</taxon>
        <taxon>Rhodocytophagaceae</taxon>
        <taxon>Xanthocytophaga</taxon>
    </lineage>
</organism>
<comment type="caution">
    <text evidence="1">The sequence shown here is derived from an EMBL/GenBank/DDBJ whole genome shotgun (WGS) entry which is preliminary data.</text>
</comment>
<sequence length="214" mass="24928">MSPFKDHKVSVSELLSFIPEALLSHLSSTTKVDHYAKVLHGKKMFYLLLYAILDNDRLSQRSLEDTFNYSGFKAIFNLDPTETVRRSSLSDRLSSIDPAYFKEIFDYIYDRFSEQYTQSEREKYHLMRVDSTLVAEAATKLKEGIDQKNSKKLIKYSICFDGIFPADVQTFTSQIYSSEDNALPEAVFKQVQKEREQNTFQQNTFQQNTFQQNT</sequence>
<reference evidence="1 2" key="1">
    <citation type="submission" date="2023-05" db="EMBL/GenBank/DDBJ databases">
        <authorList>
            <person name="Zhang X."/>
        </authorList>
    </citation>
    <scope>NUCLEOTIDE SEQUENCE [LARGE SCALE GENOMIC DNA]</scope>
    <source>
        <strain evidence="1 2">DM2B3-1</strain>
    </source>
</reference>
<evidence type="ECO:0000313" key="1">
    <source>
        <dbReference type="EMBL" id="MDJ1492009.1"/>
    </source>
</evidence>
<protein>
    <submittedName>
        <fullName evidence="1">IS4/IS5 family transposase</fullName>
    </submittedName>
</protein>
<accession>A0ABT7CH25</accession>
<evidence type="ECO:0000313" key="2">
    <source>
        <dbReference type="Proteomes" id="UP001228581"/>
    </source>
</evidence>
<dbReference type="Proteomes" id="UP001228581">
    <property type="component" value="Unassembled WGS sequence"/>
</dbReference>